<proteinExistence type="predicted"/>
<comment type="caution">
    <text evidence="2">The sequence shown here is derived from an EMBL/GenBank/DDBJ whole genome shotgun (WGS) entry which is preliminary data.</text>
</comment>
<keyword evidence="3" id="KW-1185">Reference proteome</keyword>
<keyword evidence="1" id="KW-1133">Transmembrane helix</keyword>
<evidence type="ECO:0000313" key="2">
    <source>
        <dbReference type="EMBL" id="KAK9012196.1"/>
    </source>
</evidence>
<evidence type="ECO:0008006" key="4">
    <source>
        <dbReference type="Google" id="ProtNLM"/>
    </source>
</evidence>
<organism evidence="2 3">
    <name type="scientific">Hibiscus sabdariffa</name>
    <name type="common">roselle</name>
    <dbReference type="NCBI Taxonomy" id="183260"/>
    <lineage>
        <taxon>Eukaryota</taxon>
        <taxon>Viridiplantae</taxon>
        <taxon>Streptophyta</taxon>
        <taxon>Embryophyta</taxon>
        <taxon>Tracheophyta</taxon>
        <taxon>Spermatophyta</taxon>
        <taxon>Magnoliopsida</taxon>
        <taxon>eudicotyledons</taxon>
        <taxon>Gunneridae</taxon>
        <taxon>Pentapetalae</taxon>
        <taxon>rosids</taxon>
        <taxon>malvids</taxon>
        <taxon>Malvales</taxon>
        <taxon>Malvaceae</taxon>
        <taxon>Malvoideae</taxon>
        <taxon>Hibiscus</taxon>
    </lineage>
</organism>
<reference evidence="2 3" key="1">
    <citation type="journal article" date="2024" name="G3 (Bethesda)">
        <title>Genome assembly of Hibiscus sabdariffa L. provides insights into metabolisms of medicinal natural products.</title>
        <authorList>
            <person name="Kim T."/>
        </authorList>
    </citation>
    <scope>NUCLEOTIDE SEQUENCE [LARGE SCALE GENOMIC DNA]</scope>
    <source>
        <strain evidence="2">TK-2024</strain>
        <tissue evidence="2">Old leaves</tissue>
    </source>
</reference>
<evidence type="ECO:0000256" key="1">
    <source>
        <dbReference type="SAM" id="Phobius"/>
    </source>
</evidence>
<evidence type="ECO:0000313" key="3">
    <source>
        <dbReference type="Proteomes" id="UP001396334"/>
    </source>
</evidence>
<protein>
    <recommendedName>
        <fullName evidence="4">Yippee domain-containing protein</fullName>
    </recommendedName>
</protein>
<dbReference type="Proteomes" id="UP001396334">
    <property type="component" value="Unassembled WGS sequence"/>
</dbReference>
<gene>
    <name evidence="2" type="ORF">V6N11_040263</name>
</gene>
<name>A0ABR2RH07_9ROSI</name>
<accession>A0ABR2RH07</accession>
<keyword evidence="1" id="KW-0812">Transmembrane</keyword>
<sequence>MVNNAVTYERNAQTRFFLCRSCHNHVLPGNDIRAVNLSTVIAPPLSFLLLPMFQFLLVFFSFKMRSKIIACVNIFDKTCSPLLLLNQIFSRETLFEFFASSHVMFFRFLPYVRLSSLGQIRVAYHSYPMATMDIHCNVCNTYLGHRRTLHPVLGPGWPNPVMPRRRGSILHLDQLLYWNGTRMIYADTHQPASPNHQ</sequence>
<feature type="transmembrane region" description="Helical" evidence="1">
    <location>
        <begin position="40"/>
        <end position="60"/>
    </location>
</feature>
<keyword evidence="1" id="KW-0472">Membrane</keyword>
<dbReference type="EMBL" id="JBBPBN010000022">
    <property type="protein sequence ID" value="KAK9012196.1"/>
    <property type="molecule type" value="Genomic_DNA"/>
</dbReference>